<sequence>MKRFIICCFLISFSTAQVSLGQIKYEKEYRLKAVDIPPAARQFVDSLDFERRVRWYVEVSQQGKSIEAKSKRGGQKYSVEFDTTGRLQDVEIEVSWRDLPEALRKNIEQNLENEFKRFRIRKVQRQFTGKSEDVLNYLGQRGNGNRLTIKYELVLRGRKDGETDEFEYTFSAEGRLEKRAKLVFRNTDNLEY</sequence>
<gene>
    <name evidence="1" type="ORF">GCM10007390_22910</name>
</gene>
<evidence type="ECO:0000313" key="2">
    <source>
        <dbReference type="Proteomes" id="UP000598271"/>
    </source>
</evidence>
<protein>
    <submittedName>
        <fullName evidence="1">Uncharacterized protein</fullName>
    </submittedName>
</protein>
<organism evidence="1 2">
    <name type="scientific">Persicitalea jodogahamensis</name>
    <dbReference type="NCBI Taxonomy" id="402147"/>
    <lineage>
        <taxon>Bacteria</taxon>
        <taxon>Pseudomonadati</taxon>
        <taxon>Bacteroidota</taxon>
        <taxon>Cytophagia</taxon>
        <taxon>Cytophagales</taxon>
        <taxon>Spirosomataceae</taxon>
        <taxon>Persicitalea</taxon>
    </lineage>
</organism>
<dbReference type="RefSeq" id="WP_189564579.1">
    <property type="nucleotide sequence ID" value="NZ_BMXF01000002.1"/>
</dbReference>
<comment type="caution">
    <text evidence="1">The sequence shown here is derived from an EMBL/GenBank/DDBJ whole genome shotgun (WGS) entry which is preliminary data.</text>
</comment>
<dbReference type="EMBL" id="BMXF01000002">
    <property type="protein sequence ID" value="GHB68852.1"/>
    <property type="molecule type" value="Genomic_DNA"/>
</dbReference>
<proteinExistence type="predicted"/>
<keyword evidence="2" id="KW-1185">Reference proteome</keyword>
<accession>A0A8J3D8L3</accession>
<evidence type="ECO:0000313" key="1">
    <source>
        <dbReference type="EMBL" id="GHB68852.1"/>
    </source>
</evidence>
<dbReference type="Gene3D" id="3.10.450.360">
    <property type="match status" value="1"/>
</dbReference>
<dbReference type="SUPFAM" id="SSF160574">
    <property type="entry name" value="BT0923-like"/>
    <property type="match status" value="1"/>
</dbReference>
<dbReference type="Proteomes" id="UP000598271">
    <property type="component" value="Unassembled WGS sequence"/>
</dbReference>
<reference evidence="1 2" key="1">
    <citation type="journal article" date="2014" name="Int. J. Syst. Evol. Microbiol.">
        <title>Complete genome sequence of Corynebacterium casei LMG S-19264T (=DSM 44701T), isolated from a smear-ripened cheese.</title>
        <authorList>
            <consortium name="US DOE Joint Genome Institute (JGI-PGF)"/>
            <person name="Walter F."/>
            <person name="Albersmeier A."/>
            <person name="Kalinowski J."/>
            <person name="Ruckert C."/>
        </authorList>
    </citation>
    <scope>NUCLEOTIDE SEQUENCE [LARGE SCALE GENOMIC DNA]</scope>
    <source>
        <strain evidence="1 2">KCTC 12866</strain>
    </source>
</reference>
<name>A0A8J3D8L3_9BACT</name>
<dbReference type="AlphaFoldDB" id="A0A8J3D8L3"/>